<dbReference type="InterPro" id="IPR035996">
    <property type="entry name" value="4pyrrol_Methylase_sf"/>
</dbReference>
<dbReference type="Pfam" id="PF00590">
    <property type="entry name" value="TP_methylase"/>
    <property type="match status" value="1"/>
</dbReference>
<dbReference type="InterPro" id="IPR018063">
    <property type="entry name" value="SAM_MeTrfase_RsmI_CS"/>
</dbReference>
<comment type="catalytic activity">
    <reaction evidence="6">
        <text>cytidine(1402) in 16S rRNA + S-adenosyl-L-methionine = 2'-O-methylcytidine(1402) in 16S rRNA + S-adenosyl-L-homocysteine + H(+)</text>
        <dbReference type="Rhea" id="RHEA:42924"/>
        <dbReference type="Rhea" id="RHEA-COMP:10285"/>
        <dbReference type="Rhea" id="RHEA-COMP:10286"/>
        <dbReference type="ChEBI" id="CHEBI:15378"/>
        <dbReference type="ChEBI" id="CHEBI:57856"/>
        <dbReference type="ChEBI" id="CHEBI:59789"/>
        <dbReference type="ChEBI" id="CHEBI:74495"/>
        <dbReference type="ChEBI" id="CHEBI:82748"/>
        <dbReference type="EC" id="2.1.1.198"/>
    </reaction>
</comment>
<comment type="similarity">
    <text evidence="6">Belongs to the methyltransferase superfamily. RsmI family.</text>
</comment>
<dbReference type="EC" id="2.1.1.198" evidence="6"/>
<dbReference type="InterPro" id="IPR000878">
    <property type="entry name" value="4pyrrol_Mease"/>
</dbReference>
<dbReference type="EMBL" id="JXAK01000038">
    <property type="protein sequence ID" value="KIL39433.1"/>
    <property type="molecule type" value="Genomic_DNA"/>
</dbReference>
<evidence type="ECO:0000256" key="2">
    <source>
        <dbReference type="ARBA" id="ARBA00022552"/>
    </source>
</evidence>
<evidence type="ECO:0000313" key="9">
    <source>
        <dbReference type="Proteomes" id="UP000031967"/>
    </source>
</evidence>
<gene>
    <name evidence="6" type="primary">rsmI</name>
    <name evidence="8" type="ORF">SD70_20405</name>
</gene>
<keyword evidence="3 6" id="KW-0489">Methyltransferase</keyword>
<dbReference type="PANTHER" id="PTHR46111">
    <property type="entry name" value="RIBOSOMAL RNA SMALL SUBUNIT METHYLTRANSFERASE I"/>
    <property type="match status" value="1"/>
</dbReference>
<protein>
    <recommendedName>
        <fullName evidence="6">Ribosomal RNA small subunit methyltransferase I</fullName>
        <ecNumber evidence="6">2.1.1.198</ecNumber>
    </recommendedName>
    <alternativeName>
        <fullName evidence="6">16S rRNA 2'-O-ribose C1402 methyltransferase</fullName>
    </alternativeName>
    <alternativeName>
        <fullName evidence="6">rRNA (cytidine-2'-O-)-methyltransferase RsmI</fullName>
    </alternativeName>
</protein>
<comment type="function">
    <text evidence="6">Catalyzes the 2'-O-methylation of the ribose of cytidine 1402 (C1402) in 16S rRNA.</text>
</comment>
<dbReference type="InterPro" id="IPR014776">
    <property type="entry name" value="4pyrrole_Mease_sub2"/>
</dbReference>
<dbReference type="PROSITE" id="PS01296">
    <property type="entry name" value="RSMI"/>
    <property type="match status" value="1"/>
</dbReference>
<dbReference type="Gene3D" id="3.30.950.10">
    <property type="entry name" value="Methyltransferase, Cobalt-precorrin-4 Transmethylase, Domain 2"/>
    <property type="match status" value="1"/>
</dbReference>
<evidence type="ECO:0000256" key="4">
    <source>
        <dbReference type="ARBA" id="ARBA00022679"/>
    </source>
</evidence>
<accession>A0ABR5AEE7</accession>
<name>A0ABR5AEE7_9BACL</name>
<dbReference type="GO" id="GO:0008168">
    <property type="term" value="F:methyltransferase activity"/>
    <property type="evidence" value="ECO:0007669"/>
    <property type="project" value="UniProtKB-KW"/>
</dbReference>
<dbReference type="SUPFAM" id="SSF53790">
    <property type="entry name" value="Tetrapyrrole methylase"/>
    <property type="match status" value="1"/>
</dbReference>
<comment type="subcellular location">
    <subcellularLocation>
        <location evidence="6">Cytoplasm</location>
    </subcellularLocation>
</comment>
<dbReference type="GO" id="GO:0032259">
    <property type="term" value="P:methylation"/>
    <property type="evidence" value="ECO:0007669"/>
    <property type="project" value="UniProtKB-KW"/>
</dbReference>
<feature type="domain" description="Tetrapyrrole methylase" evidence="7">
    <location>
        <begin position="22"/>
        <end position="221"/>
    </location>
</feature>
<dbReference type="Proteomes" id="UP000031967">
    <property type="component" value="Unassembled WGS sequence"/>
</dbReference>
<evidence type="ECO:0000256" key="3">
    <source>
        <dbReference type="ARBA" id="ARBA00022603"/>
    </source>
</evidence>
<dbReference type="PIRSF" id="PIRSF005917">
    <property type="entry name" value="MTase_YraL"/>
    <property type="match status" value="1"/>
</dbReference>
<keyword evidence="5 6" id="KW-0949">S-adenosyl-L-methionine</keyword>
<dbReference type="Gene3D" id="3.40.1010.10">
    <property type="entry name" value="Cobalt-precorrin-4 Transmethylase, Domain 1"/>
    <property type="match status" value="1"/>
</dbReference>
<keyword evidence="4 6" id="KW-0808">Transferase</keyword>
<proteinExistence type="inferred from homology"/>
<sequence length="297" mass="33152">MQVQQSFTGDGGSDRSPKRGVLYLVATPIGNLEDMTYRAVRILREADCIAAEDTRQTRKLLSHFDIHTRLVSYHEHNKQASGPELVRLMRDEGLAIALVSDAGLPAISDPGADLARLAAREGIAVIPVPGANAALSGLIASGLPTDRFTFIGFAPRERKELRLELERLKAAPETLLFYESPHRIEKTLEAMGEAWGMQRRVCLARELTKRYEEFVRGTIAECLEHLAVHRPQGEYVLIVEGATPEERRAAEQAWWEALTLEQHVAHYESQGDSRKDAMKKTASDRGLTKRDVYNALL</sequence>
<evidence type="ECO:0000256" key="5">
    <source>
        <dbReference type="ARBA" id="ARBA00022691"/>
    </source>
</evidence>
<dbReference type="CDD" id="cd11648">
    <property type="entry name" value="RsmI"/>
    <property type="match status" value="1"/>
</dbReference>
<keyword evidence="1 6" id="KW-0963">Cytoplasm</keyword>
<evidence type="ECO:0000256" key="1">
    <source>
        <dbReference type="ARBA" id="ARBA00022490"/>
    </source>
</evidence>
<evidence type="ECO:0000256" key="6">
    <source>
        <dbReference type="HAMAP-Rule" id="MF_01877"/>
    </source>
</evidence>
<reference evidence="8 9" key="1">
    <citation type="submission" date="2014-12" db="EMBL/GenBank/DDBJ databases">
        <title>Draft genome sequence of Paenibacillus kamchatkensis strain B-2647.</title>
        <authorList>
            <person name="Karlyshev A.V."/>
            <person name="Kudryashova E.B."/>
        </authorList>
    </citation>
    <scope>NUCLEOTIDE SEQUENCE [LARGE SCALE GENOMIC DNA]</scope>
    <source>
        <strain evidence="8 9">VKM B-2647</strain>
    </source>
</reference>
<dbReference type="HAMAP" id="MF_01877">
    <property type="entry name" value="16SrRNA_methyltr_I"/>
    <property type="match status" value="1"/>
</dbReference>
<comment type="caution">
    <text evidence="8">The sequence shown here is derived from an EMBL/GenBank/DDBJ whole genome shotgun (WGS) entry which is preliminary data.</text>
</comment>
<keyword evidence="9" id="KW-1185">Reference proteome</keyword>
<organism evidence="8 9">
    <name type="scientific">Gordoniibacillus kamchatkensis</name>
    <dbReference type="NCBI Taxonomy" id="1590651"/>
    <lineage>
        <taxon>Bacteria</taxon>
        <taxon>Bacillati</taxon>
        <taxon>Bacillota</taxon>
        <taxon>Bacilli</taxon>
        <taxon>Bacillales</taxon>
        <taxon>Paenibacillaceae</taxon>
        <taxon>Gordoniibacillus</taxon>
    </lineage>
</organism>
<keyword evidence="2 6" id="KW-0698">rRNA processing</keyword>
<evidence type="ECO:0000259" key="7">
    <source>
        <dbReference type="Pfam" id="PF00590"/>
    </source>
</evidence>
<dbReference type="RefSeq" id="WP_041049369.1">
    <property type="nucleotide sequence ID" value="NZ_JXAK01000038.1"/>
</dbReference>
<dbReference type="InterPro" id="IPR008189">
    <property type="entry name" value="rRNA_ssu_MeTfrase_I"/>
</dbReference>
<dbReference type="PANTHER" id="PTHR46111:SF1">
    <property type="entry name" value="RIBOSOMAL RNA SMALL SUBUNIT METHYLTRANSFERASE I"/>
    <property type="match status" value="1"/>
</dbReference>
<dbReference type="InterPro" id="IPR014777">
    <property type="entry name" value="4pyrrole_Mease_sub1"/>
</dbReference>
<dbReference type="NCBIfam" id="TIGR00096">
    <property type="entry name" value="16S rRNA (cytidine(1402)-2'-O)-methyltransferase"/>
    <property type="match status" value="1"/>
</dbReference>
<evidence type="ECO:0000313" key="8">
    <source>
        <dbReference type="EMBL" id="KIL39433.1"/>
    </source>
</evidence>